<dbReference type="AlphaFoldDB" id="A0AA95MTI1"/>
<keyword evidence="3" id="KW-1185">Reference proteome</keyword>
<protein>
    <recommendedName>
        <fullName evidence="4">Competence protein</fullName>
    </recommendedName>
</protein>
<evidence type="ECO:0008006" key="4">
    <source>
        <dbReference type="Google" id="ProtNLM"/>
    </source>
</evidence>
<dbReference type="RefSeq" id="WP_169802772.1">
    <property type="nucleotide sequence ID" value="NZ_CP126114.1"/>
</dbReference>
<accession>A0AA95MTI1</accession>
<reference evidence="2" key="1">
    <citation type="submission" date="2023-05" db="EMBL/GenBank/DDBJ databases">
        <title>Comparative genomics of Bacillaceae isolates and their secondary metabolite potential.</title>
        <authorList>
            <person name="Song L."/>
            <person name="Nielsen L.J."/>
            <person name="Mohite O."/>
            <person name="Xu X."/>
            <person name="Weber T."/>
            <person name="Kovacs A.T."/>
        </authorList>
    </citation>
    <scope>NUCLEOTIDE SEQUENCE</scope>
    <source>
        <strain evidence="2">XLM17</strain>
    </source>
</reference>
<dbReference type="Proteomes" id="UP001178288">
    <property type="component" value="Chromosome"/>
</dbReference>
<dbReference type="EMBL" id="CP126114">
    <property type="protein sequence ID" value="WHY87730.1"/>
    <property type="molecule type" value="Genomic_DNA"/>
</dbReference>
<evidence type="ECO:0000256" key="1">
    <source>
        <dbReference type="SAM" id="MobiDB-lite"/>
    </source>
</evidence>
<evidence type="ECO:0000313" key="2">
    <source>
        <dbReference type="EMBL" id="WHY87730.1"/>
    </source>
</evidence>
<feature type="region of interest" description="Disordered" evidence="1">
    <location>
        <begin position="1"/>
        <end position="23"/>
    </location>
</feature>
<evidence type="ECO:0000313" key="3">
    <source>
        <dbReference type="Proteomes" id="UP001178288"/>
    </source>
</evidence>
<proteinExistence type="predicted"/>
<gene>
    <name evidence="2" type="ORF">QNH39_07825</name>
</gene>
<organism evidence="2 3">
    <name type="scientific">Neobacillus novalis</name>
    <dbReference type="NCBI Taxonomy" id="220687"/>
    <lineage>
        <taxon>Bacteria</taxon>
        <taxon>Bacillati</taxon>
        <taxon>Bacillota</taxon>
        <taxon>Bacilli</taxon>
        <taxon>Bacillales</taxon>
        <taxon>Bacillaceae</taxon>
        <taxon>Neobacillus</taxon>
    </lineage>
</organism>
<dbReference type="KEGG" id="nnv:QNH39_07825"/>
<sequence length="50" mass="5604">MGKSNKSKRFVQQGKDTVNKHAERIPYHMTYAEAEAQKMANVHESSLGGI</sequence>
<name>A0AA95MTI1_9BACI</name>